<reference evidence="2" key="1">
    <citation type="submission" date="2015-07" db="EMBL/GenBank/DDBJ databases">
        <title>Adaptation to a free-living lifestyle via gene acquisitions in the diplomonad Trepomonas sp. PC1.</title>
        <authorList>
            <person name="Xu F."/>
            <person name="Jerlstrom-Hultqvist J."/>
            <person name="Kolisko M."/>
            <person name="Simpson A.G.B."/>
            <person name="Roger A.J."/>
            <person name="Svard S.G."/>
            <person name="Andersson J.O."/>
        </authorList>
    </citation>
    <scope>NUCLEOTIDE SEQUENCE</scope>
    <source>
        <strain evidence="2">PC1</strain>
    </source>
</reference>
<dbReference type="PANTHER" id="PTHR12802">
    <property type="entry name" value="SWI/SNF COMPLEX-RELATED"/>
    <property type="match status" value="1"/>
</dbReference>
<dbReference type="CDD" id="cd00167">
    <property type="entry name" value="SANT"/>
    <property type="match status" value="1"/>
</dbReference>
<protein>
    <submittedName>
        <fullName evidence="2">Myb-like DNA-binding domain-containing protein</fullName>
    </submittedName>
</protein>
<evidence type="ECO:0000256" key="1">
    <source>
        <dbReference type="ARBA" id="ARBA00023242"/>
    </source>
</evidence>
<sequence length="318" mass="37377">MQIINIKTCFRNITTPQIMNTQQELQQLKRDTDALITRMSSVESMLNQIIDMHSKQKSVLQNLMYDVDGKTDDQKLQDIIFPPVVNKQQPKEVSRDNLNYFSSSAQGRPRYWQPDEHIKYLEATHLFGIKEVQRISQYVGTRSNEQVRTHSQKYLLRLQNARDSAQKLAIEHLSKLNFMMNSCQQESEFISLAKQLQCSNKLQTILELRITQIDIQLLNRAMFQLNKEYHTNFDTGNAQFDEISQWGKEFITKPKFQHYSNYDDIKQTLDVFLLKFTHQFGIERLGFMMYFLQALISGQDPQFFILKEFADLAHDQAA</sequence>
<accession>A0A146KHC7</accession>
<dbReference type="AlphaFoldDB" id="A0A146KHC7"/>
<keyword evidence="2" id="KW-0238">DNA-binding</keyword>
<dbReference type="EMBL" id="GDID01000739">
    <property type="protein sequence ID" value="JAP95867.1"/>
    <property type="molecule type" value="Transcribed_RNA"/>
</dbReference>
<keyword evidence="1" id="KW-0539">Nucleus</keyword>
<organism evidence="2">
    <name type="scientific">Trepomonas sp. PC1</name>
    <dbReference type="NCBI Taxonomy" id="1076344"/>
    <lineage>
        <taxon>Eukaryota</taxon>
        <taxon>Metamonada</taxon>
        <taxon>Diplomonadida</taxon>
        <taxon>Hexamitidae</taxon>
        <taxon>Hexamitinae</taxon>
        <taxon>Trepomonas</taxon>
    </lineage>
</organism>
<evidence type="ECO:0000313" key="2">
    <source>
        <dbReference type="EMBL" id="JAP95867.1"/>
    </source>
</evidence>
<name>A0A146KHC7_9EUKA</name>
<gene>
    <name evidence="2" type="ORF">TPC1_10992</name>
</gene>
<proteinExistence type="predicted"/>
<feature type="non-terminal residue" evidence="2">
    <location>
        <position position="318"/>
    </location>
</feature>
<dbReference type="GO" id="GO:0003677">
    <property type="term" value="F:DNA binding"/>
    <property type="evidence" value="ECO:0007669"/>
    <property type="project" value="UniProtKB-KW"/>
</dbReference>
<dbReference type="SUPFAM" id="SSF46689">
    <property type="entry name" value="Homeodomain-like"/>
    <property type="match status" value="1"/>
</dbReference>
<dbReference type="Gene3D" id="1.10.10.60">
    <property type="entry name" value="Homeodomain-like"/>
    <property type="match status" value="1"/>
</dbReference>
<dbReference type="InterPro" id="IPR009057">
    <property type="entry name" value="Homeodomain-like_sf"/>
</dbReference>
<dbReference type="InterPro" id="IPR001005">
    <property type="entry name" value="SANT/Myb"/>
</dbReference>